<feature type="region of interest" description="Disordered" evidence="3">
    <location>
        <begin position="266"/>
        <end position="290"/>
    </location>
</feature>
<dbReference type="InterPro" id="IPR029058">
    <property type="entry name" value="AB_hydrolase_fold"/>
</dbReference>
<dbReference type="GO" id="GO:0016787">
    <property type="term" value="F:hydrolase activity"/>
    <property type="evidence" value="ECO:0007669"/>
    <property type="project" value="UniProtKB-KW"/>
</dbReference>
<dbReference type="AlphaFoldDB" id="A0A1Q8CH39"/>
<accession>A0A1Q8CH39</accession>
<feature type="signal peptide" evidence="4">
    <location>
        <begin position="1"/>
        <end position="22"/>
    </location>
</feature>
<proteinExistence type="predicted"/>
<feature type="chain" id="PRO_5038463611" description="Polyhydroxybutyrate depolymerase" evidence="4">
    <location>
        <begin position="23"/>
        <end position="300"/>
    </location>
</feature>
<dbReference type="Proteomes" id="UP000185596">
    <property type="component" value="Unassembled WGS sequence"/>
</dbReference>
<evidence type="ECO:0000256" key="1">
    <source>
        <dbReference type="ARBA" id="ARBA00022729"/>
    </source>
</evidence>
<dbReference type="SUPFAM" id="SSF53474">
    <property type="entry name" value="alpha/beta-Hydrolases"/>
    <property type="match status" value="1"/>
</dbReference>
<dbReference type="GO" id="GO:0005576">
    <property type="term" value="C:extracellular region"/>
    <property type="evidence" value="ECO:0007669"/>
    <property type="project" value="InterPro"/>
</dbReference>
<dbReference type="RefSeq" id="WP_075128508.1">
    <property type="nucleotide sequence ID" value="NZ_MSIE01000053.1"/>
</dbReference>
<evidence type="ECO:0000313" key="5">
    <source>
        <dbReference type="EMBL" id="OLF13632.1"/>
    </source>
</evidence>
<dbReference type="EMBL" id="MSIE01000053">
    <property type="protein sequence ID" value="OLF13632.1"/>
    <property type="molecule type" value="Genomic_DNA"/>
</dbReference>
<gene>
    <name evidence="5" type="ORF">BU204_26485</name>
</gene>
<organism evidence="5 6">
    <name type="scientific">Actinophytocola xanthii</name>
    <dbReference type="NCBI Taxonomy" id="1912961"/>
    <lineage>
        <taxon>Bacteria</taxon>
        <taxon>Bacillati</taxon>
        <taxon>Actinomycetota</taxon>
        <taxon>Actinomycetes</taxon>
        <taxon>Pseudonocardiales</taxon>
        <taxon>Pseudonocardiaceae</taxon>
    </lineage>
</organism>
<dbReference type="PANTHER" id="PTHR43037">
    <property type="entry name" value="UNNAMED PRODUCT-RELATED"/>
    <property type="match status" value="1"/>
</dbReference>
<dbReference type="PANTHER" id="PTHR43037:SF1">
    <property type="entry name" value="BLL1128 PROTEIN"/>
    <property type="match status" value="1"/>
</dbReference>
<evidence type="ECO:0008006" key="7">
    <source>
        <dbReference type="Google" id="ProtNLM"/>
    </source>
</evidence>
<dbReference type="Gene3D" id="3.40.50.1820">
    <property type="entry name" value="alpha/beta hydrolase"/>
    <property type="match status" value="1"/>
</dbReference>
<comment type="caution">
    <text evidence="5">The sequence shown here is derived from an EMBL/GenBank/DDBJ whole genome shotgun (WGS) entry which is preliminary data.</text>
</comment>
<evidence type="ECO:0000256" key="3">
    <source>
        <dbReference type="SAM" id="MobiDB-lite"/>
    </source>
</evidence>
<protein>
    <recommendedName>
        <fullName evidence="7">Polyhydroxybutyrate depolymerase</fullName>
    </recommendedName>
</protein>
<evidence type="ECO:0000256" key="4">
    <source>
        <dbReference type="SAM" id="SignalP"/>
    </source>
</evidence>
<name>A0A1Q8CH39_9PSEU</name>
<reference evidence="5 6" key="1">
    <citation type="submission" date="2016-12" db="EMBL/GenBank/DDBJ databases">
        <title>The draft genome sequence of Actinophytocola sp. 11-183.</title>
        <authorList>
            <person name="Wang W."/>
            <person name="Yuan L."/>
        </authorList>
    </citation>
    <scope>NUCLEOTIDE SEQUENCE [LARGE SCALE GENOMIC DNA]</scope>
    <source>
        <strain evidence="5 6">11-183</strain>
    </source>
</reference>
<dbReference type="InterPro" id="IPR010126">
    <property type="entry name" value="Esterase_phb"/>
</dbReference>
<keyword evidence="6" id="KW-1185">Reference proteome</keyword>
<dbReference type="InterPro" id="IPR050955">
    <property type="entry name" value="Plant_Biomass_Hydrol_Est"/>
</dbReference>
<evidence type="ECO:0000256" key="2">
    <source>
        <dbReference type="ARBA" id="ARBA00022801"/>
    </source>
</evidence>
<dbReference type="PROSITE" id="PS51257">
    <property type="entry name" value="PROKAR_LIPOPROTEIN"/>
    <property type="match status" value="1"/>
</dbReference>
<keyword evidence="1 4" id="KW-0732">Signal</keyword>
<dbReference type="STRING" id="1912961.BU204_26485"/>
<evidence type="ECO:0000313" key="6">
    <source>
        <dbReference type="Proteomes" id="UP000185596"/>
    </source>
</evidence>
<sequence>MRNLVAVLVTALLAAGCSGAPAPRQAAADEHMLTVDGRERGYLLHVPPGAEGRLPVLLVLHGGGGNARQVAGQTGLSDLADEAGFLVVYPNGSGRTSLLTWNAGACCGYAQRQGIDDVAFLSALLDEVLADQLADPERVFVTGMSNGAMMSYRLACELSDRITGIAPVAGALNVTPCRPTRPVSVLAVHGTADELVPYDGGPPAQPAPGNESWVNASVADSVGFWVDHDGCRRPATERTEGAVTTATYAGCAEGSEVVLHTVAGGGHAWPGGRRSRSEADPVPPEPDASRLVAEFVTRVR</sequence>
<dbReference type="Pfam" id="PF10503">
    <property type="entry name" value="Esterase_PHB"/>
    <property type="match status" value="1"/>
</dbReference>
<keyword evidence="2" id="KW-0378">Hydrolase</keyword>